<comment type="caution">
    <text evidence="2">The sequence shown here is derived from an EMBL/GenBank/DDBJ whole genome shotgun (WGS) entry which is preliminary data.</text>
</comment>
<protein>
    <submittedName>
        <fullName evidence="2">SGNH/GDSL hydrolase family protein</fullName>
    </submittedName>
</protein>
<evidence type="ECO:0000313" key="2">
    <source>
        <dbReference type="EMBL" id="TFD96655.1"/>
    </source>
</evidence>
<sequence length="1052" mass="115260">METKDVLINRANIIINETEYFANDGPRVGGLIKDVVEYADNISQGQVSLGTVANLTALNAIVNPSKGDRYIVSDQINPANNLPYYYVWSGSAWVNTGETIINADAATKTDLTLKTSRTEAFNVSQYNNKYDYTDNASARNAVPTTLRGLGQIVTYKLSSGDWIAEQYVGSDLSGWVTESNWQSLSTRDFFDLFILTTTHSKKTGLSDYTLSGFYSSLNNGVWSDNVNYRSTPKIAVKKGESYVYFGRSSLNVLAVAAFYDEASDTAIMDKSVIGSNEMFGIYTVPEGINFISTPNHVSNTSANTGIYLYNISNALIELDRSALLSKQNTTYLKKLSYPSLDRVGFYTSAAGNWADGALYHSSQIFNVSEGQTFYYSLIASTAVLAIAAFPAANTNNAALEFSVSGIDSLKTGFYTVPKCIGKLVVTSSSTLHGDYIEFTECVPNNLTDKVIVTYADLTRQGIYSSTTGVWGGTTLYNTSKKLPVFKGQKIRFSSYGSNGVLLVAAFKTQNDSSIDISKSIIGEGFKSTGYYVVPDGISFITLTSSSVNHDEVTGLYTSSTIEYQVDFLKKKLLQKVEKSKFVIAERIASDGTISSDANYLITRPISVYEGQKIYYDLHASSSSLVLAAYDTDAIGATPILELSVKGRSSIGTVPSQGYYVVSKGVNFIRGCVNKLFLTDQTGFYEERAYIDQIKNTATRIEKTKDDLVFQNGWSMTDGIITSGANGIGNCKLPIPYIEDISKTEALITPTNDGNFEVGIVRMEGLSGTSICLQLYGSSSNIVLRRVSLATYTFGKGIPLPFTLKKGVEYYLGVTKNIDAIHIEVCGNNGDKFETVEFITGDQFGNLWGNPSLTTIVGSMTCSMFNYRVQSPIKPKLIIFGNSYSEGNTLYNIKEKRYVSLLAEALGKDNVVNMAQGGETAADIENRIYAQVDAYPDAEYCLLELGINDSATSVPNYLAAMGRIIPYIQDKGINLILTTAVPRTDKANLTGVNEINAYVESLELPVVYFDKALTTDRINWIAGAAMYDMIHPTILGHYLIFNRFRKDVPYLFS</sequence>
<dbReference type="Proteomes" id="UP000297861">
    <property type="component" value="Unassembled WGS sequence"/>
</dbReference>
<dbReference type="RefSeq" id="WP_134435977.1">
    <property type="nucleotide sequence ID" value="NZ_SOML01000004.1"/>
</dbReference>
<proteinExistence type="predicted"/>
<dbReference type="OrthoDB" id="1108945at2"/>
<evidence type="ECO:0000259" key="1">
    <source>
        <dbReference type="Pfam" id="PF13472"/>
    </source>
</evidence>
<evidence type="ECO:0000313" key="3">
    <source>
        <dbReference type="Proteomes" id="UP000297861"/>
    </source>
</evidence>
<organism evidence="2 3">
    <name type="scientific">Dysgonomonas capnocytophagoides</name>
    <dbReference type="NCBI Taxonomy" id="45254"/>
    <lineage>
        <taxon>Bacteria</taxon>
        <taxon>Pseudomonadati</taxon>
        <taxon>Bacteroidota</taxon>
        <taxon>Bacteroidia</taxon>
        <taxon>Bacteroidales</taxon>
        <taxon>Dysgonomonadaceae</taxon>
        <taxon>Dysgonomonas</taxon>
    </lineage>
</organism>
<dbReference type="Gene3D" id="3.40.50.1110">
    <property type="entry name" value="SGNH hydrolase"/>
    <property type="match status" value="1"/>
</dbReference>
<dbReference type="CDD" id="cd00229">
    <property type="entry name" value="SGNH_hydrolase"/>
    <property type="match status" value="1"/>
</dbReference>
<keyword evidence="2" id="KW-0378">Hydrolase</keyword>
<dbReference type="GO" id="GO:0016788">
    <property type="term" value="F:hydrolase activity, acting on ester bonds"/>
    <property type="evidence" value="ECO:0007669"/>
    <property type="project" value="UniProtKB-ARBA"/>
</dbReference>
<feature type="domain" description="SGNH hydrolase-type esterase" evidence="1">
    <location>
        <begin position="878"/>
        <end position="1036"/>
    </location>
</feature>
<dbReference type="InterPro" id="IPR013830">
    <property type="entry name" value="SGNH_hydro"/>
</dbReference>
<dbReference type="EMBL" id="SOML01000004">
    <property type="protein sequence ID" value="TFD96655.1"/>
    <property type="molecule type" value="Genomic_DNA"/>
</dbReference>
<dbReference type="Pfam" id="PF13472">
    <property type="entry name" value="Lipase_GDSL_2"/>
    <property type="match status" value="1"/>
</dbReference>
<name>A0A4Y8L1W3_9BACT</name>
<dbReference type="AlphaFoldDB" id="A0A4Y8L1W3"/>
<gene>
    <name evidence="2" type="ORF">E2605_07495</name>
</gene>
<dbReference type="InterPro" id="IPR036514">
    <property type="entry name" value="SGNH_hydro_sf"/>
</dbReference>
<keyword evidence="3" id="KW-1185">Reference proteome</keyword>
<dbReference type="SUPFAM" id="SSF52266">
    <property type="entry name" value="SGNH hydrolase"/>
    <property type="match status" value="1"/>
</dbReference>
<reference evidence="2 3" key="1">
    <citation type="submission" date="2019-03" db="EMBL/GenBank/DDBJ databases">
        <title>San Antonio Military Medical Center submission to MRSN (WRAIR), pending publication.</title>
        <authorList>
            <person name="Blyth D.M."/>
            <person name="Mccarthy S.L."/>
            <person name="Schall S.E."/>
            <person name="Stam J.A."/>
            <person name="Ong A.C."/>
            <person name="Mcgann P.T."/>
        </authorList>
    </citation>
    <scope>NUCLEOTIDE SEQUENCE [LARGE SCALE GENOMIC DNA]</scope>
    <source>
        <strain evidence="2 3">MRSN571793</strain>
    </source>
</reference>
<accession>A0A4Y8L1W3</accession>